<dbReference type="AlphaFoldDB" id="A0A3P6QRA1"/>
<organism evidence="1 2">
    <name type="scientific">Dibothriocephalus latus</name>
    <name type="common">Fish tapeworm</name>
    <name type="synonym">Diphyllobothrium latum</name>
    <dbReference type="NCBI Taxonomy" id="60516"/>
    <lineage>
        <taxon>Eukaryota</taxon>
        <taxon>Metazoa</taxon>
        <taxon>Spiralia</taxon>
        <taxon>Lophotrochozoa</taxon>
        <taxon>Platyhelminthes</taxon>
        <taxon>Cestoda</taxon>
        <taxon>Eucestoda</taxon>
        <taxon>Diphyllobothriidea</taxon>
        <taxon>Diphyllobothriidae</taxon>
        <taxon>Dibothriocephalus</taxon>
    </lineage>
</organism>
<proteinExistence type="predicted"/>
<dbReference type="Proteomes" id="UP000281553">
    <property type="component" value="Unassembled WGS sequence"/>
</dbReference>
<evidence type="ECO:0000313" key="1">
    <source>
        <dbReference type="EMBL" id="VDK51399.1"/>
    </source>
</evidence>
<gene>
    <name evidence="1" type="ORF">DILT_LOCUS1850</name>
</gene>
<evidence type="ECO:0000313" key="2">
    <source>
        <dbReference type="Proteomes" id="UP000281553"/>
    </source>
</evidence>
<dbReference type="EMBL" id="UYRU01015725">
    <property type="protein sequence ID" value="VDK51399.1"/>
    <property type="molecule type" value="Genomic_DNA"/>
</dbReference>
<name>A0A3P6QRA1_DIBLA</name>
<protein>
    <submittedName>
        <fullName evidence="1">Uncharacterized protein</fullName>
    </submittedName>
</protein>
<accession>A0A3P6QRA1</accession>
<reference evidence="1 2" key="1">
    <citation type="submission" date="2018-11" db="EMBL/GenBank/DDBJ databases">
        <authorList>
            <consortium name="Pathogen Informatics"/>
        </authorList>
    </citation>
    <scope>NUCLEOTIDE SEQUENCE [LARGE SCALE GENOMIC DNA]</scope>
</reference>
<dbReference type="OrthoDB" id="6265025at2759"/>
<keyword evidence="2" id="KW-1185">Reference proteome</keyword>
<sequence>MNVGDSIAAVGTLEETRPFSRPSKFVSVNLLASTILAKALLDRLRSDHTHVLLSLGGFTIFLRQADPVWIALAQKMVSVQLNV</sequence>